<dbReference type="Proteomes" id="UP001420932">
    <property type="component" value="Unassembled WGS sequence"/>
</dbReference>
<comment type="caution">
    <text evidence="2">The sequence shown here is derived from an EMBL/GenBank/DDBJ whole genome shotgun (WGS) entry which is preliminary data.</text>
</comment>
<protein>
    <submittedName>
        <fullName evidence="2">Uncharacterized protein</fullName>
    </submittedName>
</protein>
<evidence type="ECO:0000256" key="1">
    <source>
        <dbReference type="SAM" id="MobiDB-lite"/>
    </source>
</evidence>
<feature type="region of interest" description="Disordered" evidence="1">
    <location>
        <begin position="1"/>
        <end position="43"/>
    </location>
</feature>
<evidence type="ECO:0000313" key="3">
    <source>
        <dbReference type="Proteomes" id="UP001420932"/>
    </source>
</evidence>
<proteinExistence type="predicted"/>
<accession>A0AAP0L1J1</accession>
<reference evidence="2 3" key="1">
    <citation type="submission" date="2024-01" db="EMBL/GenBank/DDBJ databases">
        <title>Genome assemblies of Stephania.</title>
        <authorList>
            <person name="Yang L."/>
        </authorList>
    </citation>
    <scope>NUCLEOTIDE SEQUENCE [LARGE SCALE GENOMIC DNA]</scope>
    <source>
        <strain evidence="2">YNDBR</strain>
        <tissue evidence="2">Leaf</tissue>
    </source>
</reference>
<dbReference type="AlphaFoldDB" id="A0AAP0L1J1"/>
<keyword evidence="3" id="KW-1185">Reference proteome</keyword>
<organism evidence="2 3">
    <name type="scientific">Stephania yunnanensis</name>
    <dbReference type="NCBI Taxonomy" id="152371"/>
    <lineage>
        <taxon>Eukaryota</taxon>
        <taxon>Viridiplantae</taxon>
        <taxon>Streptophyta</taxon>
        <taxon>Embryophyta</taxon>
        <taxon>Tracheophyta</taxon>
        <taxon>Spermatophyta</taxon>
        <taxon>Magnoliopsida</taxon>
        <taxon>Ranunculales</taxon>
        <taxon>Menispermaceae</taxon>
        <taxon>Menispermoideae</taxon>
        <taxon>Cissampelideae</taxon>
        <taxon>Stephania</taxon>
    </lineage>
</organism>
<gene>
    <name evidence="2" type="ORF">Syun_003635</name>
</gene>
<evidence type="ECO:0000313" key="2">
    <source>
        <dbReference type="EMBL" id="KAK9162733.1"/>
    </source>
</evidence>
<dbReference type="EMBL" id="JBBNAF010000002">
    <property type="protein sequence ID" value="KAK9162733.1"/>
    <property type="molecule type" value="Genomic_DNA"/>
</dbReference>
<feature type="compositionally biased region" description="Basic and acidic residues" evidence="1">
    <location>
        <begin position="7"/>
        <end position="43"/>
    </location>
</feature>
<sequence length="168" mass="19185">MRRRGRHGGDEAVRRRGSEWQGQRRERETEAARRRGNEGRKRTRREGYMRTLTWRPVLRYDLGQNLSVDIEAITYGLVPLLLLLRPRIGRGVPEAAGLDDVAHVDWGSSWLRFGSTPHGVWWNNYCSVLGARVGCRARRRLLLTSTVDELGEWGCDTRTGAGTSPIME</sequence>
<name>A0AAP0L1J1_9MAGN</name>